<proteinExistence type="predicted"/>
<comment type="caution">
    <text evidence="5">The sequence shown here is derived from an EMBL/GenBank/DDBJ whole genome shotgun (WGS) entry which is preliminary data.</text>
</comment>
<evidence type="ECO:0000256" key="1">
    <source>
        <dbReference type="ARBA" id="ARBA00004604"/>
    </source>
</evidence>
<name>A0A439D0C3_9PEZI</name>
<evidence type="ECO:0000313" key="5">
    <source>
        <dbReference type="EMBL" id="RWA07905.1"/>
    </source>
</evidence>
<dbReference type="InterPro" id="IPR039883">
    <property type="entry name" value="Fcf2/DNTTIP2"/>
</dbReference>
<organism evidence="5 6">
    <name type="scientific">Xylaria grammica</name>
    <dbReference type="NCBI Taxonomy" id="363999"/>
    <lineage>
        <taxon>Eukaryota</taxon>
        <taxon>Fungi</taxon>
        <taxon>Dikarya</taxon>
        <taxon>Ascomycota</taxon>
        <taxon>Pezizomycotina</taxon>
        <taxon>Sordariomycetes</taxon>
        <taxon>Xylariomycetidae</taxon>
        <taxon>Xylariales</taxon>
        <taxon>Xylariaceae</taxon>
        <taxon>Xylaria</taxon>
    </lineage>
</organism>
<evidence type="ECO:0000256" key="2">
    <source>
        <dbReference type="ARBA" id="ARBA00023242"/>
    </source>
</evidence>
<dbReference type="GO" id="GO:0005730">
    <property type="term" value="C:nucleolus"/>
    <property type="evidence" value="ECO:0007669"/>
    <property type="project" value="UniProtKB-SubCell"/>
</dbReference>
<gene>
    <name evidence="5" type="ORF">EKO27_g7211</name>
</gene>
<evidence type="ECO:0000256" key="3">
    <source>
        <dbReference type="SAM" id="MobiDB-lite"/>
    </source>
</evidence>
<reference evidence="5 6" key="1">
    <citation type="submission" date="2018-12" db="EMBL/GenBank/DDBJ databases">
        <title>Draft genome sequence of Xylaria grammica IHI A82.</title>
        <authorList>
            <person name="Buettner E."/>
            <person name="Kellner H."/>
        </authorList>
    </citation>
    <scope>NUCLEOTIDE SEQUENCE [LARGE SCALE GENOMIC DNA]</scope>
    <source>
        <strain evidence="5 6">IHI A82</strain>
    </source>
</reference>
<dbReference type="EMBL" id="RYZI01000230">
    <property type="protein sequence ID" value="RWA07905.1"/>
    <property type="molecule type" value="Genomic_DNA"/>
</dbReference>
<feature type="domain" description="Fcf2 pre-rRNA processing C-terminal" evidence="4">
    <location>
        <begin position="97"/>
        <end position="190"/>
    </location>
</feature>
<dbReference type="InterPro" id="IPR014810">
    <property type="entry name" value="Fcf2_C"/>
</dbReference>
<dbReference type="Proteomes" id="UP000286045">
    <property type="component" value="Unassembled WGS sequence"/>
</dbReference>
<feature type="compositionally biased region" description="Basic residues" evidence="3">
    <location>
        <begin position="200"/>
        <end position="220"/>
    </location>
</feature>
<accession>A0A439D0C3</accession>
<dbReference type="STRING" id="363999.A0A439D0C3"/>
<feature type="region of interest" description="Disordered" evidence="3">
    <location>
        <begin position="79"/>
        <end position="106"/>
    </location>
</feature>
<keyword evidence="6" id="KW-1185">Reference proteome</keyword>
<comment type="subcellular location">
    <subcellularLocation>
        <location evidence="1">Nucleus</location>
        <location evidence="1">Nucleolus</location>
    </subcellularLocation>
</comment>
<dbReference type="Pfam" id="PF08698">
    <property type="entry name" value="Fcf2"/>
    <property type="match status" value="1"/>
</dbReference>
<dbReference type="AlphaFoldDB" id="A0A439D0C3"/>
<protein>
    <recommendedName>
        <fullName evidence="4">Fcf2 pre-rRNA processing C-terminal domain-containing protein</fullName>
    </recommendedName>
</protein>
<feature type="compositionally biased region" description="Basic and acidic residues" evidence="3">
    <location>
        <begin position="79"/>
        <end position="99"/>
    </location>
</feature>
<evidence type="ECO:0000313" key="6">
    <source>
        <dbReference type="Proteomes" id="UP000286045"/>
    </source>
</evidence>
<evidence type="ECO:0000259" key="4">
    <source>
        <dbReference type="Pfam" id="PF08698"/>
    </source>
</evidence>
<feature type="region of interest" description="Disordered" evidence="3">
    <location>
        <begin position="198"/>
        <end position="220"/>
    </location>
</feature>
<dbReference type="GO" id="GO:0006396">
    <property type="term" value="P:RNA processing"/>
    <property type="evidence" value="ECO:0007669"/>
    <property type="project" value="TreeGrafter"/>
</dbReference>
<keyword evidence="2" id="KW-0539">Nucleus</keyword>
<dbReference type="PANTHER" id="PTHR21686">
    <property type="entry name" value="DEOXYNUCLEOTIDYLTRANSFERASE TERMINAL-INTERACTING PROTEIN 2"/>
    <property type="match status" value="1"/>
</dbReference>
<sequence length="220" mass="25251">MADAATSLSDAQINELLNQAEVRLLEKQQAQQSKSVALRTSKNEMARGNIFSEASASKPAAIIPSIQQSQELSVRMPEARKSKKEMPRTDRNNQAHKADAGPQWFNLPATDLTPELRRDLQLLKMRDVLDPKRHYKKDTNRAIPEFSQIGTVIPGPTDYFNARMTKKERKRTLLEDVLETEDTTRRFKNKYSEIQAARTSGKKGHYKKMMQRRYGRNYKG</sequence>
<dbReference type="PANTHER" id="PTHR21686:SF12">
    <property type="entry name" value="DEOXYNUCLEOTIDYLTRANSFERASE TERMINAL-INTERACTING PROTEIN 2"/>
    <property type="match status" value="1"/>
</dbReference>
<dbReference type="GO" id="GO:0003723">
    <property type="term" value="F:RNA binding"/>
    <property type="evidence" value="ECO:0007669"/>
    <property type="project" value="TreeGrafter"/>
</dbReference>